<proteinExistence type="inferred from homology"/>
<comment type="similarity">
    <text evidence="1">Belongs to the intradiol ring-cleavage dioxygenase family.</text>
</comment>
<dbReference type="Proteomes" id="UP000199137">
    <property type="component" value="Unassembled WGS sequence"/>
</dbReference>
<dbReference type="Pfam" id="PF00775">
    <property type="entry name" value="Dioxygenase_C"/>
    <property type="match status" value="1"/>
</dbReference>
<dbReference type="EC" id="1.13.11.3" evidence="5"/>
<reference evidence="6 7" key="1">
    <citation type="submission" date="2016-10" db="EMBL/GenBank/DDBJ databases">
        <authorList>
            <person name="de Groot N.N."/>
        </authorList>
    </citation>
    <scope>NUCLEOTIDE SEQUENCE [LARGE SCALE GENOMIC DNA]</scope>
    <source>
        <strain evidence="6 7">DSM 44637</strain>
    </source>
</reference>
<evidence type="ECO:0000259" key="4">
    <source>
        <dbReference type="Pfam" id="PF00775"/>
    </source>
</evidence>
<dbReference type="GO" id="GO:0018578">
    <property type="term" value="F:protocatechuate 3,4-dioxygenase activity"/>
    <property type="evidence" value="ECO:0007669"/>
    <property type="project" value="UniProtKB-EC"/>
</dbReference>
<dbReference type="PANTHER" id="PTHR33711">
    <property type="entry name" value="DIOXYGENASE, PUTATIVE (AFU_ORTHOLOGUE AFUA_2G02910)-RELATED"/>
    <property type="match status" value="1"/>
</dbReference>
<dbReference type="EMBL" id="JAAGNC010000175">
    <property type="protein sequence ID" value="NEC60636.1"/>
    <property type="molecule type" value="Genomic_DNA"/>
</dbReference>
<sequence length="183" mass="19687">MRLEGTPSQTVGPYLSIGLPWDDGPFVVPEGAEGAVWIRGGVYDGAGNPVPDAMIETWQAGPDGGFDHPDDPRGKPADAFRGFGRCPTDDQGQYRILTLLPGIVPDASGAPQARHIDVSVFARGLLNRVVTRVYFEDQDNAGDAVLASVPEERRDTLLAKKDGSGYRFDVRLQGEGETVFFAV</sequence>
<evidence type="ECO:0000313" key="8">
    <source>
        <dbReference type="Proteomes" id="UP000470404"/>
    </source>
</evidence>
<dbReference type="GO" id="GO:0008199">
    <property type="term" value="F:ferric iron binding"/>
    <property type="evidence" value="ECO:0007669"/>
    <property type="project" value="InterPro"/>
</dbReference>
<evidence type="ECO:0000313" key="6">
    <source>
        <dbReference type="EMBL" id="SFQ81636.1"/>
    </source>
</evidence>
<dbReference type="AlphaFoldDB" id="A0A1I6BL29"/>
<dbReference type="InterPro" id="IPR000627">
    <property type="entry name" value="Intradiol_dOase_C"/>
</dbReference>
<dbReference type="Gene3D" id="2.60.130.10">
    <property type="entry name" value="Aromatic compound dioxygenase"/>
    <property type="match status" value="1"/>
</dbReference>
<dbReference type="InterPro" id="IPR015889">
    <property type="entry name" value="Intradiol_dOase_core"/>
</dbReference>
<dbReference type="OrthoDB" id="4417174at2"/>
<dbReference type="STRING" id="112413.SAMN05421854_13034"/>
<evidence type="ECO:0000256" key="2">
    <source>
        <dbReference type="ARBA" id="ARBA00022964"/>
    </source>
</evidence>
<dbReference type="PANTHER" id="PTHR33711:SF9">
    <property type="entry name" value="PROTOCATECHUATE 3,4-DIOXYGENASE ALPHA CHAIN"/>
    <property type="match status" value="1"/>
</dbReference>
<reference evidence="5 8" key="2">
    <citation type="submission" date="2020-01" db="EMBL/GenBank/DDBJ databases">
        <title>Insect and environment-associated Actinomycetes.</title>
        <authorList>
            <person name="Currrie C."/>
            <person name="Chevrette M."/>
            <person name="Carlson C."/>
            <person name="Stubbendieck R."/>
            <person name="Wendt-Pienkowski E."/>
        </authorList>
    </citation>
    <scope>NUCLEOTIDE SEQUENCE [LARGE SCALE GENOMIC DNA]</scope>
    <source>
        <strain evidence="5 8">SID8386</strain>
    </source>
</reference>
<evidence type="ECO:0000256" key="1">
    <source>
        <dbReference type="ARBA" id="ARBA00007825"/>
    </source>
</evidence>
<dbReference type="SUPFAM" id="SSF49482">
    <property type="entry name" value="Aromatic compound dioxygenase"/>
    <property type="match status" value="1"/>
</dbReference>
<dbReference type="NCBIfam" id="TIGR02423">
    <property type="entry name" value="protocat_alph"/>
    <property type="match status" value="1"/>
</dbReference>
<keyword evidence="3 5" id="KW-0560">Oxidoreductase</keyword>
<dbReference type="Proteomes" id="UP000470404">
    <property type="component" value="Unassembled WGS sequence"/>
</dbReference>
<name>A0A1I6BL29_9PSEU</name>
<dbReference type="InterPro" id="IPR012786">
    <property type="entry name" value="Protocat_dOase_a"/>
</dbReference>
<accession>A0A1I6BL29</accession>
<dbReference type="InterPro" id="IPR050770">
    <property type="entry name" value="Intradiol_RC_Dioxygenase"/>
</dbReference>
<protein>
    <submittedName>
        <fullName evidence="6">Protocatechuate 3,4-dioxygenase alpha subunit</fullName>
    </submittedName>
    <submittedName>
        <fullName evidence="5">Protocatechuate 3,4-dioxygenase subunit alpha</fullName>
        <ecNumber evidence="5">1.13.11.3</ecNumber>
    </submittedName>
</protein>
<evidence type="ECO:0000313" key="7">
    <source>
        <dbReference type="Proteomes" id="UP000199137"/>
    </source>
</evidence>
<evidence type="ECO:0000313" key="5">
    <source>
        <dbReference type="EMBL" id="NEC60636.1"/>
    </source>
</evidence>
<keyword evidence="8" id="KW-1185">Reference proteome</keyword>
<feature type="domain" description="Intradiol ring-cleavage dioxygenases" evidence="4">
    <location>
        <begin position="27"/>
        <end position="174"/>
    </location>
</feature>
<evidence type="ECO:0000256" key="3">
    <source>
        <dbReference type="ARBA" id="ARBA00023002"/>
    </source>
</evidence>
<gene>
    <name evidence="5" type="primary">pcaG</name>
    <name evidence="5" type="ORF">G3I59_34885</name>
    <name evidence="6" type="ORF">SAMN05421854_13034</name>
</gene>
<dbReference type="EMBL" id="FOWC01000030">
    <property type="protein sequence ID" value="SFQ81636.1"/>
    <property type="molecule type" value="Genomic_DNA"/>
</dbReference>
<organism evidence="6 7">
    <name type="scientific">Amycolatopsis rubida</name>
    <dbReference type="NCBI Taxonomy" id="112413"/>
    <lineage>
        <taxon>Bacteria</taxon>
        <taxon>Bacillati</taxon>
        <taxon>Actinomycetota</taxon>
        <taxon>Actinomycetes</taxon>
        <taxon>Pseudonocardiales</taxon>
        <taxon>Pseudonocardiaceae</taxon>
        <taxon>Amycolatopsis</taxon>
    </lineage>
</organism>
<dbReference type="CDD" id="cd03463">
    <property type="entry name" value="3_4-PCD_alpha"/>
    <property type="match status" value="1"/>
</dbReference>
<dbReference type="RefSeq" id="WP_067589326.1">
    <property type="nucleotide sequence ID" value="NZ_FOWC01000030.1"/>
</dbReference>
<keyword evidence="2 6" id="KW-0223">Dioxygenase</keyword>